<proteinExistence type="predicted"/>
<evidence type="ECO:0000256" key="1">
    <source>
        <dbReference type="SAM" id="MobiDB-lite"/>
    </source>
</evidence>
<evidence type="ECO:0000313" key="3">
    <source>
        <dbReference type="Proteomes" id="UP000777438"/>
    </source>
</evidence>
<dbReference type="AlphaFoldDB" id="A0A9P8VXY7"/>
<feature type="compositionally biased region" description="Polar residues" evidence="1">
    <location>
        <begin position="54"/>
        <end position="73"/>
    </location>
</feature>
<comment type="caution">
    <text evidence="2">The sequence shown here is derived from an EMBL/GenBank/DDBJ whole genome shotgun (WGS) entry which is preliminary data.</text>
</comment>
<keyword evidence="3" id="KW-1185">Reference proteome</keyword>
<evidence type="ECO:0000313" key="2">
    <source>
        <dbReference type="EMBL" id="KAH6884822.1"/>
    </source>
</evidence>
<accession>A0A9P8VXY7</accession>
<sequence>MKIKRSQLLYVAIGTFSSQGKRADSPLSFVSQTSIAGDRHGTVGRGGHPHRKSQSPNVDETHGSRMTSANNSS</sequence>
<reference evidence="2 3" key="1">
    <citation type="journal article" date="2021" name="Nat. Commun.">
        <title>Genetic determinants of endophytism in the Arabidopsis root mycobiome.</title>
        <authorList>
            <person name="Mesny F."/>
            <person name="Miyauchi S."/>
            <person name="Thiergart T."/>
            <person name="Pickel B."/>
            <person name="Atanasova L."/>
            <person name="Karlsson M."/>
            <person name="Huettel B."/>
            <person name="Barry K.W."/>
            <person name="Haridas S."/>
            <person name="Chen C."/>
            <person name="Bauer D."/>
            <person name="Andreopoulos W."/>
            <person name="Pangilinan J."/>
            <person name="LaButti K."/>
            <person name="Riley R."/>
            <person name="Lipzen A."/>
            <person name="Clum A."/>
            <person name="Drula E."/>
            <person name="Henrissat B."/>
            <person name="Kohler A."/>
            <person name="Grigoriev I.V."/>
            <person name="Martin F.M."/>
            <person name="Hacquard S."/>
        </authorList>
    </citation>
    <scope>NUCLEOTIDE SEQUENCE [LARGE SCALE GENOMIC DNA]</scope>
    <source>
        <strain evidence="2 3">MPI-CAGE-CH-0241</strain>
    </source>
</reference>
<dbReference type="Proteomes" id="UP000777438">
    <property type="component" value="Unassembled WGS sequence"/>
</dbReference>
<organism evidence="2 3">
    <name type="scientific">Thelonectria olida</name>
    <dbReference type="NCBI Taxonomy" id="1576542"/>
    <lineage>
        <taxon>Eukaryota</taxon>
        <taxon>Fungi</taxon>
        <taxon>Dikarya</taxon>
        <taxon>Ascomycota</taxon>
        <taxon>Pezizomycotina</taxon>
        <taxon>Sordariomycetes</taxon>
        <taxon>Hypocreomycetidae</taxon>
        <taxon>Hypocreales</taxon>
        <taxon>Nectriaceae</taxon>
        <taxon>Thelonectria</taxon>
    </lineage>
</organism>
<feature type="region of interest" description="Disordered" evidence="1">
    <location>
        <begin position="19"/>
        <end position="73"/>
    </location>
</feature>
<name>A0A9P8VXY7_9HYPO</name>
<protein>
    <submittedName>
        <fullName evidence="2">Uncharacterized protein</fullName>
    </submittedName>
</protein>
<dbReference type="EMBL" id="JAGPYM010000019">
    <property type="protein sequence ID" value="KAH6884822.1"/>
    <property type="molecule type" value="Genomic_DNA"/>
</dbReference>
<gene>
    <name evidence="2" type="ORF">B0T10DRAFT_564250</name>
</gene>